<reference evidence="3 4" key="1">
    <citation type="journal article" date="2019" name="Appl. Microbiol. Biotechnol.">
        <title>Genome sequence of Isaria javanica and comparative genome analysis insights into family S53 peptidase evolution in fungal entomopathogens.</title>
        <authorList>
            <person name="Lin R."/>
            <person name="Zhang X."/>
            <person name="Xin B."/>
            <person name="Zou M."/>
            <person name="Gao Y."/>
            <person name="Qin F."/>
            <person name="Hu Q."/>
            <person name="Xie B."/>
            <person name="Cheng X."/>
        </authorList>
    </citation>
    <scope>NUCLEOTIDE SEQUENCE [LARGE SCALE GENOMIC DNA]</scope>
    <source>
        <strain evidence="3 4">IJ1G</strain>
    </source>
</reference>
<dbReference type="SUPFAM" id="SSF55961">
    <property type="entry name" value="Bet v1-like"/>
    <property type="match status" value="1"/>
</dbReference>
<feature type="domain" description="Activator of Hsp90 ATPase homologue 1/2-like C-terminal" evidence="2">
    <location>
        <begin position="38"/>
        <end position="154"/>
    </location>
</feature>
<keyword evidence="4" id="KW-1185">Reference proteome</keyword>
<comment type="caution">
    <text evidence="3">The sequence shown here is derived from an EMBL/GenBank/DDBJ whole genome shotgun (WGS) entry which is preliminary data.</text>
</comment>
<accession>A0A545V5N3</accession>
<organism evidence="3 4">
    <name type="scientific">Cordyceps javanica</name>
    <dbReference type="NCBI Taxonomy" id="43265"/>
    <lineage>
        <taxon>Eukaryota</taxon>
        <taxon>Fungi</taxon>
        <taxon>Dikarya</taxon>
        <taxon>Ascomycota</taxon>
        <taxon>Pezizomycotina</taxon>
        <taxon>Sordariomycetes</taxon>
        <taxon>Hypocreomycetidae</taxon>
        <taxon>Hypocreales</taxon>
        <taxon>Cordycipitaceae</taxon>
        <taxon>Cordyceps</taxon>
    </lineage>
</organism>
<dbReference type="InterPro" id="IPR023393">
    <property type="entry name" value="START-like_dom_sf"/>
</dbReference>
<sequence length="220" mass="23960">MDYAQQVDAVSRSVFKDVVTLANGKPARTVCLRQNFSAPVQALWDITTQPERLAVWFAPVSGDLRMNGRYSITGNASGTVTECHPPQGFALSWELGEAVSAVRVNLKELQGHGEGETTTTELELLHTFPVDAHWNKYGPGAGGVGWDMTLVGLALHLAGLPKPTEEEWSTSKEAVSFTQRASERWRDAAIEGGEDAKWAREAGDRTTAFYVPGWEPGSSK</sequence>
<comment type="similarity">
    <text evidence="1">Belongs to the AHA1 family.</text>
</comment>
<evidence type="ECO:0000259" key="2">
    <source>
        <dbReference type="Pfam" id="PF08327"/>
    </source>
</evidence>
<gene>
    <name evidence="3" type="ORF">IF1G_04260</name>
</gene>
<dbReference type="InterPro" id="IPR013538">
    <property type="entry name" value="ASHA1/2-like_C"/>
</dbReference>
<protein>
    <submittedName>
        <fullName evidence="3">Activator of Hsp90 ATPase 1 family protein</fullName>
    </submittedName>
</protein>
<evidence type="ECO:0000313" key="4">
    <source>
        <dbReference type="Proteomes" id="UP000315783"/>
    </source>
</evidence>
<dbReference type="EMBL" id="SPUK01000005">
    <property type="protein sequence ID" value="TQV97020.1"/>
    <property type="molecule type" value="Genomic_DNA"/>
</dbReference>
<dbReference type="AlphaFoldDB" id="A0A545V5N3"/>
<name>A0A545V5N3_9HYPO</name>
<evidence type="ECO:0000256" key="1">
    <source>
        <dbReference type="ARBA" id="ARBA00006817"/>
    </source>
</evidence>
<proteinExistence type="inferred from homology"/>
<dbReference type="Pfam" id="PF08327">
    <property type="entry name" value="AHSA1"/>
    <property type="match status" value="1"/>
</dbReference>
<dbReference type="Proteomes" id="UP000315783">
    <property type="component" value="Unassembled WGS sequence"/>
</dbReference>
<dbReference type="Gene3D" id="3.30.530.20">
    <property type="match status" value="1"/>
</dbReference>
<evidence type="ECO:0000313" key="3">
    <source>
        <dbReference type="EMBL" id="TQV97020.1"/>
    </source>
</evidence>